<dbReference type="AlphaFoldDB" id="A0A139X1U8"/>
<dbReference type="Proteomes" id="UP000076925">
    <property type="component" value="Unassembled WGS sequence"/>
</dbReference>
<evidence type="ECO:0000256" key="9">
    <source>
        <dbReference type="HAMAP-Rule" id="MF_00446"/>
    </source>
</evidence>
<evidence type="ECO:0000256" key="13">
    <source>
        <dbReference type="PIRSR" id="PIRSR006246-5"/>
    </source>
</evidence>
<feature type="binding site" evidence="9 11">
    <location>
        <position position="58"/>
    </location>
    <ligand>
        <name>substrate</name>
    </ligand>
</feature>
<dbReference type="CDD" id="cd06919">
    <property type="entry name" value="Asp_decarbox"/>
    <property type="match status" value="1"/>
</dbReference>
<dbReference type="GO" id="GO:0004068">
    <property type="term" value="F:aspartate 1-decarboxylase activity"/>
    <property type="evidence" value="ECO:0007669"/>
    <property type="project" value="UniProtKB-UniRule"/>
</dbReference>
<dbReference type="STRING" id="128403.WA1_36130"/>
<evidence type="ECO:0000256" key="3">
    <source>
        <dbReference type="ARBA" id="ARBA00022793"/>
    </source>
</evidence>
<dbReference type="Gene3D" id="2.40.40.20">
    <property type="match status" value="1"/>
</dbReference>
<comment type="function">
    <text evidence="9">Catalyzes the pyruvoyl-dependent decarboxylation of aspartate to produce beta-alanine.</text>
</comment>
<feature type="chain" id="PRO_5013992486" description="Aspartate 1-decarboxylase alpha chain" evidence="9 13">
    <location>
        <begin position="26"/>
        <end position="147"/>
    </location>
</feature>
<feature type="chain" id="PRO_5013992487" description="Aspartate 1-decarboxylase beta chain" evidence="9 13">
    <location>
        <begin position="1"/>
        <end position="25"/>
    </location>
</feature>
<evidence type="ECO:0000256" key="11">
    <source>
        <dbReference type="PIRSR" id="PIRSR006246-2"/>
    </source>
</evidence>
<evidence type="ECO:0000256" key="2">
    <source>
        <dbReference type="ARBA" id="ARBA00022655"/>
    </source>
</evidence>
<dbReference type="RefSeq" id="WP_017745771.1">
    <property type="nucleotide sequence ID" value="NZ_KQ976354.1"/>
</dbReference>
<dbReference type="GO" id="GO:0005829">
    <property type="term" value="C:cytosol"/>
    <property type="evidence" value="ECO:0007669"/>
    <property type="project" value="TreeGrafter"/>
</dbReference>
<keyword evidence="6 9" id="KW-0456">Lyase</keyword>
<evidence type="ECO:0000256" key="4">
    <source>
        <dbReference type="ARBA" id="ARBA00022813"/>
    </source>
</evidence>
<name>A0A139X1U8_9CYAN</name>
<dbReference type="Pfam" id="PF02261">
    <property type="entry name" value="Asp_decarbox"/>
    <property type="match status" value="1"/>
</dbReference>
<keyword evidence="15" id="KW-1185">Reference proteome</keyword>
<dbReference type="EC" id="4.1.1.11" evidence="9"/>
<dbReference type="GO" id="GO:0015940">
    <property type="term" value="P:pantothenate biosynthetic process"/>
    <property type="evidence" value="ECO:0007669"/>
    <property type="project" value="UniProtKB-UniRule"/>
</dbReference>
<keyword evidence="1 9" id="KW-0963">Cytoplasm</keyword>
<comment type="PTM">
    <text evidence="9 12">Is synthesized initially as an inactive proenzyme, which is activated by self-cleavage at a specific serine bond to produce a beta-subunit with a hydroxyl group at its C-terminus and an alpha-subunit with a pyruvoyl group at its N-terminus.</text>
</comment>
<gene>
    <name evidence="9" type="primary">panD</name>
    <name evidence="14" type="ORF">WA1_36130</name>
</gene>
<evidence type="ECO:0000256" key="8">
    <source>
        <dbReference type="ARBA" id="ARBA00023317"/>
    </source>
</evidence>
<dbReference type="SUPFAM" id="SSF50692">
    <property type="entry name" value="ADC-like"/>
    <property type="match status" value="1"/>
</dbReference>
<dbReference type="InterPro" id="IPR003190">
    <property type="entry name" value="Asp_decarbox"/>
</dbReference>
<evidence type="ECO:0000313" key="15">
    <source>
        <dbReference type="Proteomes" id="UP000076925"/>
    </source>
</evidence>
<dbReference type="PANTHER" id="PTHR21012:SF0">
    <property type="entry name" value="ASPARTATE 1-DECARBOXYLASE"/>
    <property type="match status" value="1"/>
</dbReference>
<evidence type="ECO:0000256" key="10">
    <source>
        <dbReference type="PIRSR" id="PIRSR006246-1"/>
    </source>
</evidence>
<evidence type="ECO:0000256" key="5">
    <source>
        <dbReference type="ARBA" id="ARBA00023145"/>
    </source>
</evidence>
<feature type="active site" description="Proton donor" evidence="9 10">
    <location>
        <position position="59"/>
    </location>
</feature>
<dbReference type="InterPro" id="IPR009010">
    <property type="entry name" value="Asp_de-COase-like_dom_sf"/>
</dbReference>
<dbReference type="EMBL" id="ANNX02000040">
    <property type="protein sequence ID" value="KYC38612.1"/>
    <property type="molecule type" value="Genomic_DNA"/>
</dbReference>
<feature type="modified residue" description="Pyruvic acid (Ser)" evidence="9 12">
    <location>
        <position position="26"/>
    </location>
</feature>
<proteinExistence type="inferred from homology"/>
<keyword evidence="7 9" id="KW-0704">Schiff base</keyword>
<keyword evidence="2 9" id="KW-0566">Pantothenate biosynthesis</keyword>
<reference evidence="14 15" key="1">
    <citation type="journal article" date="2013" name="Genome Biol. Evol.">
        <title>Genomes of Stigonematalean cyanobacteria (subsection V) and the evolution of oxygenic photosynthesis from prokaryotes to plastids.</title>
        <authorList>
            <person name="Dagan T."/>
            <person name="Roettger M."/>
            <person name="Stucken K."/>
            <person name="Landan G."/>
            <person name="Koch R."/>
            <person name="Major P."/>
            <person name="Gould S.B."/>
            <person name="Goremykin V.V."/>
            <person name="Rippka R."/>
            <person name="Tandeau de Marsac N."/>
            <person name="Gugger M."/>
            <person name="Lockhart P.J."/>
            <person name="Allen J.F."/>
            <person name="Brune I."/>
            <person name="Maus I."/>
            <person name="Puhler A."/>
            <person name="Martin W.F."/>
        </authorList>
    </citation>
    <scope>NUCLEOTIDE SEQUENCE [LARGE SCALE GENOMIC DNA]</scope>
    <source>
        <strain evidence="14 15">PCC 7110</strain>
    </source>
</reference>
<comment type="similarity">
    <text evidence="9">Belongs to the PanD family.</text>
</comment>
<accession>A0A139X1U8</accession>
<dbReference type="PANTHER" id="PTHR21012">
    <property type="entry name" value="ASPARTATE 1-DECARBOXYLASE"/>
    <property type="match status" value="1"/>
</dbReference>
<keyword evidence="4 9" id="KW-0068">Autocatalytic cleavage</keyword>
<protein>
    <recommendedName>
        <fullName evidence="9">Aspartate 1-decarboxylase</fullName>
        <ecNumber evidence="9">4.1.1.11</ecNumber>
    </recommendedName>
    <alternativeName>
        <fullName evidence="9">Aspartate alpha-decarboxylase</fullName>
    </alternativeName>
    <component>
        <recommendedName>
            <fullName evidence="9">Aspartate 1-decarboxylase beta chain</fullName>
        </recommendedName>
    </component>
    <component>
        <recommendedName>
            <fullName evidence="9">Aspartate 1-decarboxylase alpha chain</fullName>
        </recommendedName>
    </component>
</protein>
<dbReference type="NCBIfam" id="TIGR00223">
    <property type="entry name" value="panD"/>
    <property type="match status" value="1"/>
</dbReference>
<dbReference type="HAMAP" id="MF_00446">
    <property type="entry name" value="PanD"/>
    <property type="match status" value="1"/>
</dbReference>
<comment type="pathway">
    <text evidence="9">Cofactor biosynthesis; (R)-pantothenate biosynthesis; beta-alanine from L-aspartate: step 1/1.</text>
</comment>
<comment type="caution">
    <text evidence="14">The sequence shown here is derived from an EMBL/GenBank/DDBJ whole genome shotgun (WGS) entry which is preliminary data.</text>
</comment>
<sequence>MARIRLLHAKLHQVRVTDANVNYVGSVTIDSELIDKVGILPLQEVEIWNVSNGNRLSTYVLSGEPGSGVICLNGAAAHLCEPGDFVIIAAYEERDRAEVFRTGHEARVVIADEHNRCKKFFSQTLDPCQGKLLFHAEVTEITATTNF</sequence>
<evidence type="ECO:0000256" key="12">
    <source>
        <dbReference type="PIRSR" id="PIRSR006246-3"/>
    </source>
</evidence>
<comment type="catalytic activity">
    <reaction evidence="9">
        <text>L-aspartate + H(+) = beta-alanine + CO2</text>
        <dbReference type="Rhea" id="RHEA:19497"/>
        <dbReference type="ChEBI" id="CHEBI:15378"/>
        <dbReference type="ChEBI" id="CHEBI:16526"/>
        <dbReference type="ChEBI" id="CHEBI:29991"/>
        <dbReference type="ChEBI" id="CHEBI:57966"/>
        <dbReference type="EC" id="4.1.1.11"/>
    </reaction>
</comment>
<dbReference type="OrthoDB" id="9803983at2"/>
<feature type="active site" description="Schiff-base intermediate with substrate; via pyruvic acid" evidence="9 10">
    <location>
        <position position="26"/>
    </location>
</feature>
<organism evidence="14 15">
    <name type="scientific">Scytonema hofmannii PCC 7110</name>
    <dbReference type="NCBI Taxonomy" id="128403"/>
    <lineage>
        <taxon>Bacteria</taxon>
        <taxon>Bacillati</taxon>
        <taxon>Cyanobacteriota</taxon>
        <taxon>Cyanophyceae</taxon>
        <taxon>Nostocales</taxon>
        <taxon>Scytonemataceae</taxon>
        <taxon>Scytonema</taxon>
    </lineage>
</organism>
<evidence type="ECO:0000256" key="7">
    <source>
        <dbReference type="ARBA" id="ARBA00023270"/>
    </source>
</evidence>
<evidence type="ECO:0000256" key="6">
    <source>
        <dbReference type="ARBA" id="ARBA00023239"/>
    </source>
</evidence>
<comment type="subunit">
    <text evidence="9">Heterooctamer of four alpha and four beta subunits.</text>
</comment>
<dbReference type="UniPathway" id="UPA00028">
    <property type="reaction ID" value="UER00002"/>
</dbReference>
<comment type="cofactor">
    <cofactor evidence="9 10">
        <name>pyruvate</name>
        <dbReference type="ChEBI" id="CHEBI:15361"/>
    </cofactor>
    <text evidence="9 10">Binds 1 pyruvoyl group covalently per subunit.</text>
</comment>
<feature type="binding site" evidence="9 11">
    <location>
        <begin position="74"/>
        <end position="76"/>
    </location>
    <ligand>
        <name>substrate</name>
    </ligand>
</feature>
<dbReference type="PIRSF" id="PIRSF006246">
    <property type="entry name" value="Asp_decarbox"/>
    <property type="match status" value="1"/>
</dbReference>
<keyword evidence="5 9" id="KW-0865">Zymogen</keyword>
<evidence type="ECO:0000256" key="1">
    <source>
        <dbReference type="ARBA" id="ARBA00022490"/>
    </source>
</evidence>
<dbReference type="GO" id="GO:0006523">
    <property type="term" value="P:alanine biosynthetic process"/>
    <property type="evidence" value="ECO:0007669"/>
    <property type="project" value="InterPro"/>
</dbReference>
<keyword evidence="8 9" id="KW-0670">Pyruvate</keyword>
<comment type="subcellular location">
    <subcellularLocation>
        <location evidence="9">Cytoplasm</location>
    </subcellularLocation>
</comment>
<evidence type="ECO:0000313" key="14">
    <source>
        <dbReference type="EMBL" id="KYC38612.1"/>
    </source>
</evidence>
<keyword evidence="3 9" id="KW-0210">Decarboxylase</keyword>